<proteinExistence type="predicted"/>
<protein>
    <submittedName>
        <fullName evidence="1">2506_t:CDS:1</fullName>
    </submittedName>
</protein>
<feature type="non-terminal residue" evidence="1">
    <location>
        <position position="1"/>
    </location>
</feature>
<sequence>IANDTSLIGLEESVSLEGILGTTPLISPIGSLDVLKVSGFPNVKTTGASASSFT</sequence>
<accession>A0ACA9MM84</accession>
<gene>
    <name evidence="1" type="ORF">DHETER_LOCUS7052</name>
</gene>
<reference evidence="1" key="1">
    <citation type="submission" date="2021-06" db="EMBL/GenBank/DDBJ databases">
        <authorList>
            <person name="Kallberg Y."/>
            <person name="Tangrot J."/>
            <person name="Rosling A."/>
        </authorList>
    </citation>
    <scope>NUCLEOTIDE SEQUENCE</scope>
    <source>
        <strain evidence="1">IL203A</strain>
    </source>
</reference>
<name>A0ACA9MM84_9GLOM</name>
<dbReference type="Proteomes" id="UP000789702">
    <property type="component" value="Unassembled WGS sequence"/>
</dbReference>
<organism evidence="1 2">
    <name type="scientific">Dentiscutata heterogama</name>
    <dbReference type="NCBI Taxonomy" id="1316150"/>
    <lineage>
        <taxon>Eukaryota</taxon>
        <taxon>Fungi</taxon>
        <taxon>Fungi incertae sedis</taxon>
        <taxon>Mucoromycota</taxon>
        <taxon>Glomeromycotina</taxon>
        <taxon>Glomeromycetes</taxon>
        <taxon>Diversisporales</taxon>
        <taxon>Gigasporaceae</taxon>
        <taxon>Dentiscutata</taxon>
    </lineage>
</organism>
<comment type="caution">
    <text evidence="1">The sequence shown here is derived from an EMBL/GenBank/DDBJ whole genome shotgun (WGS) entry which is preliminary data.</text>
</comment>
<evidence type="ECO:0000313" key="1">
    <source>
        <dbReference type="EMBL" id="CAG8595953.1"/>
    </source>
</evidence>
<evidence type="ECO:0000313" key="2">
    <source>
        <dbReference type="Proteomes" id="UP000789702"/>
    </source>
</evidence>
<dbReference type="EMBL" id="CAJVPU010009534">
    <property type="protein sequence ID" value="CAG8595953.1"/>
    <property type="molecule type" value="Genomic_DNA"/>
</dbReference>
<keyword evidence="2" id="KW-1185">Reference proteome</keyword>